<name>A0A2M7X0Q0_UNCKA</name>
<dbReference type="AlphaFoldDB" id="A0A2M7X0Q0"/>
<dbReference type="EMBL" id="PFWZ01000154">
    <property type="protein sequence ID" value="PJA39753.1"/>
    <property type="molecule type" value="Genomic_DNA"/>
</dbReference>
<evidence type="ECO:0000313" key="2">
    <source>
        <dbReference type="Proteomes" id="UP000231195"/>
    </source>
</evidence>
<reference evidence="2" key="1">
    <citation type="submission" date="2017-09" db="EMBL/GenBank/DDBJ databases">
        <title>Depth-based differentiation of microbial function through sediment-hosted aquifers and enrichment of novel symbionts in the deep terrestrial subsurface.</title>
        <authorList>
            <person name="Probst A.J."/>
            <person name="Ladd B."/>
            <person name="Jarett J.K."/>
            <person name="Geller-Mcgrath D.E."/>
            <person name="Sieber C.M.K."/>
            <person name="Emerson J.B."/>
            <person name="Anantharaman K."/>
            <person name="Thomas B.C."/>
            <person name="Malmstrom R."/>
            <person name="Stieglmeier M."/>
            <person name="Klingl A."/>
            <person name="Woyke T."/>
            <person name="Ryan C.M."/>
            <person name="Banfield J.F."/>
        </authorList>
    </citation>
    <scope>NUCLEOTIDE SEQUENCE [LARGE SCALE GENOMIC DNA]</scope>
</reference>
<organism evidence="1 2">
    <name type="scientific">candidate division WWE3 bacterium CG_4_9_14_3_um_filter_39_7</name>
    <dbReference type="NCBI Taxonomy" id="1975080"/>
    <lineage>
        <taxon>Bacteria</taxon>
        <taxon>Katanobacteria</taxon>
    </lineage>
</organism>
<gene>
    <name evidence="1" type="ORF">CO179_04565</name>
</gene>
<proteinExistence type="predicted"/>
<comment type="caution">
    <text evidence="1">The sequence shown here is derived from an EMBL/GenBank/DDBJ whole genome shotgun (WGS) entry which is preliminary data.</text>
</comment>
<accession>A0A2M7X0Q0</accession>
<sequence length="124" mass="13735">MVKAVLTPIGCKVAVITHSEEKFLLIFDPTCSVYAAQLQTAAHIRDLFRQFNLDPDLYVGKPEDAPNVHGFVLPGNLVEQNLITFRGRNRHPVLKTPEATYEVQNGSGKFKTQPSPWAGMLTTA</sequence>
<dbReference type="Proteomes" id="UP000231195">
    <property type="component" value="Unassembled WGS sequence"/>
</dbReference>
<evidence type="ECO:0000313" key="1">
    <source>
        <dbReference type="EMBL" id="PJA39753.1"/>
    </source>
</evidence>
<protein>
    <submittedName>
        <fullName evidence="1">Uncharacterized protein</fullName>
    </submittedName>
</protein>